<comment type="function">
    <text evidence="1 5">Assembles around the rod to form the L-ring and probably protects the motor/basal body from shearing forces during rotation.</text>
</comment>
<dbReference type="InterPro" id="IPR001782">
    <property type="entry name" value="Flag_FlgI"/>
</dbReference>
<dbReference type="PANTHER" id="PTHR30381">
    <property type="entry name" value="FLAGELLAR P-RING PERIPLASMIC PROTEIN FLGI"/>
    <property type="match status" value="1"/>
</dbReference>
<keyword evidence="6" id="KW-0969">Cilium</keyword>
<feature type="signal peptide" evidence="5">
    <location>
        <begin position="1"/>
        <end position="30"/>
    </location>
</feature>
<keyword evidence="4 5" id="KW-0975">Bacterial flagellum</keyword>
<comment type="subunit">
    <text evidence="5">The basal body constitutes a major portion of the flagellar organelle and consists of four rings (L,P,S, and M) mounted on a central rod.</text>
</comment>
<dbReference type="GO" id="GO:0009425">
    <property type="term" value="C:bacterial-type flagellum basal body"/>
    <property type="evidence" value="ECO:0007669"/>
    <property type="project" value="UniProtKB-SubCell"/>
</dbReference>
<keyword evidence="3 5" id="KW-0732">Signal</keyword>
<dbReference type="EMBL" id="MEAU01000010">
    <property type="protein sequence ID" value="OJA48995.1"/>
    <property type="molecule type" value="Genomic_DNA"/>
</dbReference>
<evidence type="ECO:0000256" key="5">
    <source>
        <dbReference type="HAMAP-Rule" id="MF_00416"/>
    </source>
</evidence>
<evidence type="ECO:0000256" key="1">
    <source>
        <dbReference type="ARBA" id="ARBA00002591"/>
    </source>
</evidence>
<dbReference type="Pfam" id="PF02119">
    <property type="entry name" value="FlgI"/>
    <property type="match status" value="1"/>
</dbReference>
<gene>
    <name evidence="5" type="primary">flgI</name>
    <name evidence="6" type="ORF">BGV66_07810</name>
</gene>
<comment type="subcellular location">
    <subcellularLocation>
        <location evidence="2 5">Bacterial flagellum basal body</location>
    </subcellularLocation>
</comment>
<dbReference type="Proteomes" id="UP000183667">
    <property type="component" value="Unassembled WGS sequence"/>
</dbReference>
<comment type="caution">
    <text evidence="6">The sequence shown here is derived from an EMBL/GenBank/DDBJ whole genome shotgun (WGS) entry which is preliminary data.</text>
</comment>
<protein>
    <recommendedName>
        <fullName evidence="5">Flagellar P-ring protein</fullName>
    </recommendedName>
    <alternativeName>
        <fullName evidence="5">Basal body P-ring protein</fullName>
    </alternativeName>
</protein>
<evidence type="ECO:0000256" key="3">
    <source>
        <dbReference type="ARBA" id="ARBA00022729"/>
    </source>
</evidence>
<keyword evidence="6" id="KW-0966">Cell projection</keyword>
<dbReference type="PANTHER" id="PTHR30381:SF0">
    <property type="entry name" value="FLAGELLAR P-RING PROTEIN"/>
    <property type="match status" value="1"/>
</dbReference>
<proteinExistence type="inferred from homology"/>
<evidence type="ECO:0000313" key="6">
    <source>
        <dbReference type="EMBL" id="OJA48995.1"/>
    </source>
</evidence>
<dbReference type="GO" id="GO:0097588">
    <property type="term" value="P:archaeal or bacterial-type flagellum-dependent cell motility"/>
    <property type="evidence" value="ECO:0007669"/>
    <property type="project" value="UniProtKB-UniRule"/>
</dbReference>
<evidence type="ECO:0000256" key="2">
    <source>
        <dbReference type="ARBA" id="ARBA00004117"/>
    </source>
</evidence>
<dbReference type="AlphaFoldDB" id="A0ABD6Q7D8"/>
<organism evidence="6 7">
    <name type="scientific">Burkholderia ubonensis</name>
    <dbReference type="NCBI Taxonomy" id="101571"/>
    <lineage>
        <taxon>Bacteria</taxon>
        <taxon>Pseudomonadati</taxon>
        <taxon>Pseudomonadota</taxon>
        <taxon>Betaproteobacteria</taxon>
        <taxon>Burkholderiales</taxon>
        <taxon>Burkholderiaceae</taxon>
        <taxon>Burkholderia</taxon>
        <taxon>Burkholderia cepacia complex</taxon>
    </lineage>
</organism>
<feature type="chain" id="PRO_5044511941" description="Flagellar P-ring protein" evidence="5">
    <location>
        <begin position="31"/>
        <end position="382"/>
    </location>
</feature>
<evidence type="ECO:0000313" key="7">
    <source>
        <dbReference type="Proteomes" id="UP000183667"/>
    </source>
</evidence>
<dbReference type="RefSeq" id="WP_071767188.1">
    <property type="nucleotide sequence ID" value="NZ_MEAU01000010.1"/>
</dbReference>
<dbReference type="HAMAP" id="MF_00416">
    <property type="entry name" value="FlgI"/>
    <property type="match status" value="1"/>
</dbReference>
<evidence type="ECO:0000256" key="4">
    <source>
        <dbReference type="ARBA" id="ARBA00023143"/>
    </source>
</evidence>
<comment type="similarity">
    <text evidence="5">Belongs to the FlgI family.</text>
</comment>
<reference evidence="7" key="1">
    <citation type="submission" date="2016-08" db="EMBL/GenBank/DDBJ databases">
        <title>Population biology and virulence potential of Burkholderia ubonensis.</title>
        <authorList>
            <person name="Price E.P."/>
            <person name="Currie B.J."/>
            <person name="Wagner D.M."/>
        </authorList>
    </citation>
    <scope>NUCLEOTIDE SEQUENCE [LARGE SCALE GENOMIC DNA]</scope>
    <source>
        <strain evidence="7">MSMB0103</strain>
    </source>
</reference>
<dbReference type="NCBIfam" id="NF003676">
    <property type="entry name" value="PRK05303.1"/>
    <property type="match status" value="1"/>
</dbReference>
<dbReference type="PRINTS" id="PR01010">
    <property type="entry name" value="FLGPRINGFLGI"/>
</dbReference>
<sequence length="382" mass="39681" precursor="true">MVNRLLASLRHVPRLIAVVLVIACAPAAAASANAEVRLKDIGRFLGWRDNMLVGYGIVTGLAGSGDSPRNQATRQAVANLLSQFDLVVGHEQIQSRNVAMVMVTAALPPAANLGDAIDVNVTSMGDARSLAGGTLIMTPLRGPDRRVYALAQGPVSVGGYRYDANGNLKQKNHPTVGIVPRGGTVEVAVRAALVDQDGKLRFVLGQPDPVTAQRIALRVNGALGESAARAVGPDIVEIDAPADPAALTPFVARVEALSVAPDQRSKVVVNERTGTVVAGGDTRIAPVTISHGDIRVSVTTEYSASQPNFVTLTGRDVRSLVIANSELSVDEGGQAVAVSFPRGTVGDLVQALAKARVGTRDVIAILQAVKAAGALYAELVIQ</sequence>
<keyword evidence="6" id="KW-0282">Flagellum</keyword>
<accession>A0ABD6Q7D8</accession>
<name>A0ABD6Q7D8_9BURK</name>